<dbReference type="GO" id="GO:0003723">
    <property type="term" value="F:RNA binding"/>
    <property type="evidence" value="ECO:0007669"/>
    <property type="project" value="InterPro"/>
</dbReference>
<dbReference type="Gene3D" id="3.40.1280.10">
    <property type="match status" value="1"/>
</dbReference>
<dbReference type="InterPro" id="IPR029026">
    <property type="entry name" value="tRNA_m1G_MTases_N"/>
</dbReference>
<evidence type="ECO:0000313" key="4">
    <source>
        <dbReference type="EnsemblPlants" id="MELO3C006586.2.1"/>
    </source>
</evidence>
<dbReference type="GO" id="GO:0008173">
    <property type="term" value="F:RNA methyltransferase activity"/>
    <property type="evidence" value="ECO:0007669"/>
    <property type="project" value="InterPro"/>
</dbReference>
<dbReference type="EnsemblPlants" id="MELO3C006586.2.1">
    <property type="protein sequence ID" value="MELO3C006586.2.1"/>
    <property type="gene ID" value="MELO3C006586.2"/>
</dbReference>
<dbReference type="GO" id="GO:0032259">
    <property type="term" value="P:methylation"/>
    <property type="evidence" value="ECO:0007669"/>
    <property type="project" value="UniProtKB-KW"/>
</dbReference>
<dbReference type="PANTHER" id="PTHR43191">
    <property type="entry name" value="RRNA METHYLTRANSFERASE 3"/>
    <property type="match status" value="1"/>
</dbReference>
<dbReference type="InterPro" id="IPR029028">
    <property type="entry name" value="Alpha/beta_knot_MTases"/>
</dbReference>
<dbReference type="AlphaFoldDB" id="A0A9I9CPJ5"/>
<dbReference type="SUPFAM" id="SSF75217">
    <property type="entry name" value="alpha/beta knot"/>
    <property type="match status" value="1"/>
</dbReference>
<sequence length="233" mass="25843">MGIESYVVVHNIAKRHNVGTMARSATAFGVSELILVGRRDFNAFGSHGSTSHIRFRHFHSLLDAQTFLKEKDCDICGVEITDNAVAVNQHPFKRSTAFLLGNEDPCLPDAFSIEISGMGTGLSAKECAICDFFIYIPQYGVGTASLNVTVAASIVLHHFGVWAGFPERCRDGNKFIVAERPVRQVKRNYCAETEESIIEERKSRRENASKGFFDEGMIDDSTSNLLDTLFIDQ</sequence>
<name>A0A9I9CPJ5_CUCME</name>
<evidence type="ECO:0000256" key="1">
    <source>
        <dbReference type="ARBA" id="ARBA00022603"/>
    </source>
</evidence>
<dbReference type="GO" id="GO:0006396">
    <property type="term" value="P:RNA processing"/>
    <property type="evidence" value="ECO:0007669"/>
    <property type="project" value="InterPro"/>
</dbReference>
<dbReference type="PANTHER" id="PTHR43191:SF7">
    <property type="entry name" value="OBP33PEP LIKE PROTEIN"/>
    <property type="match status" value="1"/>
</dbReference>
<keyword evidence="1" id="KW-0489">Methyltransferase</keyword>
<evidence type="ECO:0000259" key="3">
    <source>
        <dbReference type="Pfam" id="PF00588"/>
    </source>
</evidence>
<organism evidence="4">
    <name type="scientific">Cucumis melo</name>
    <name type="common">Muskmelon</name>
    <dbReference type="NCBI Taxonomy" id="3656"/>
    <lineage>
        <taxon>Eukaryota</taxon>
        <taxon>Viridiplantae</taxon>
        <taxon>Streptophyta</taxon>
        <taxon>Embryophyta</taxon>
        <taxon>Tracheophyta</taxon>
        <taxon>Spermatophyta</taxon>
        <taxon>Magnoliopsida</taxon>
        <taxon>eudicotyledons</taxon>
        <taxon>Gunneridae</taxon>
        <taxon>Pentapetalae</taxon>
        <taxon>rosids</taxon>
        <taxon>fabids</taxon>
        <taxon>Cucurbitales</taxon>
        <taxon>Cucurbitaceae</taxon>
        <taxon>Benincaseae</taxon>
        <taxon>Cucumis</taxon>
    </lineage>
</organism>
<dbReference type="Gramene" id="MELO3C006586.2.1">
    <property type="protein sequence ID" value="MELO3C006586.2.1"/>
    <property type="gene ID" value="MELO3C006586.2"/>
</dbReference>
<evidence type="ECO:0000256" key="2">
    <source>
        <dbReference type="ARBA" id="ARBA00022679"/>
    </source>
</evidence>
<feature type="domain" description="tRNA/rRNA methyltransferase SpoU type" evidence="3">
    <location>
        <begin position="6"/>
        <end position="109"/>
    </location>
</feature>
<accession>A0A9I9CPJ5</accession>
<dbReference type="CDD" id="cd18096">
    <property type="entry name" value="SpoU-like"/>
    <property type="match status" value="1"/>
</dbReference>
<protein>
    <recommendedName>
        <fullName evidence="3">tRNA/rRNA methyltransferase SpoU type domain-containing protein</fullName>
    </recommendedName>
</protein>
<dbReference type="InterPro" id="IPR051259">
    <property type="entry name" value="rRNA_Methyltransferase"/>
</dbReference>
<dbReference type="InterPro" id="IPR001537">
    <property type="entry name" value="SpoU_MeTrfase"/>
</dbReference>
<keyword evidence="2" id="KW-0808">Transferase</keyword>
<proteinExistence type="predicted"/>
<reference evidence="4" key="1">
    <citation type="submission" date="2023-03" db="UniProtKB">
        <authorList>
            <consortium name="EnsemblPlants"/>
        </authorList>
    </citation>
    <scope>IDENTIFICATION</scope>
</reference>
<dbReference type="Pfam" id="PF00588">
    <property type="entry name" value="SpoU_methylase"/>
    <property type="match status" value="1"/>
</dbReference>